<protein>
    <submittedName>
        <fullName evidence="3">Phosphoenolpyruvate synthase</fullName>
    </submittedName>
</protein>
<dbReference type="EMBL" id="FMHZ01000002">
    <property type="protein sequence ID" value="SCL73054.1"/>
    <property type="molecule type" value="Genomic_DNA"/>
</dbReference>
<dbReference type="Proteomes" id="UP000199001">
    <property type="component" value="Unassembled WGS sequence"/>
</dbReference>
<evidence type="ECO:0000256" key="1">
    <source>
        <dbReference type="SAM" id="MobiDB-lite"/>
    </source>
</evidence>
<keyword evidence="4" id="KW-1185">Reference proteome</keyword>
<feature type="domain" description="B3/B4 tRNA-binding" evidence="2">
    <location>
        <begin position="64"/>
        <end position="211"/>
    </location>
</feature>
<evidence type="ECO:0000313" key="4">
    <source>
        <dbReference type="Proteomes" id="UP000199001"/>
    </source>
</evidence>
<organism evidence="3 4">
    <name type="scientific">Micromonospora citrea</name>
    <dbReference type="NCBI Taxonomy" id="47855"/>
    <lineage>
        <taxon>Bacteria</taxon>
        <taxon>Bacillati</taxon>
        <taxon>Actinomycetota</taxon>
        <taxon>Actinomycetes</taxon>
        <taxon>Micromonosporales</taxon>
        <taxon>Micromonosporaceae</taxon>
        <taxon>Micromonospora</taxon>
    </lineage>
</organism>
<name>A0A1C6W3R4_9ACTN</name>
<dbReference type="PANTHER" id="PTHR39209:SF2">
    <property type="entry name" value="CYTOPLASMIC PROTEIN"/>
    <property type="match status" value="1"/>
</dbReference>
<dbReference type="PANTHER" id="PTHR39209">
    <property type="match status" value="1"/>
</dbReference>
<dbReference type="STRING" id="47855.GA0070606_6429"/>
<dbReference type="GO" id="GO:0003723">
    <property type="term" value="F:RNA binding"/>
    <property type="evidence" value="ECO:0007669"/>
    <property type="project" value="InterPro"/>
</dbReference>
<reference evidence="4" key="1">
    <citation type="submission" date="2016-06" db="EMBL/GenBank/DDBJ databases">
        <authorList>
            <person name="Varghese N."/>
            <person name="Submissions Spin"/>
        </authorList>
    </citation>
    <scope>NUCLEOTIDE SEQUENCE [LARGE SCALE GENOMIC DNA]</scope>
    <source>
        <strain evidence="4">DSM 43903</strain>
    </source>
</reference>
<feature type="region of interest" description="Disordered" evidence="1">
    <location>
        <begin position="229"/>
        <end position="265"/>
    </location>
</feature>
<dbReference type="RefSeq" id="WP_245724893.1">
    <property type="nucleotide sequence ID" value="NZ_FMHZ01000002.1"/>
</dbReference>
<dbReference type="AlphaFoldDB" id="A0A1C6W3R4"/>
<accession>A0A1C6W3R4</accession>
<dbReference type="GO" id="GO:0004826">
    <property type="term" value="F:phenylalanine-tRNA ligase activity"/>
    <property type="evidence" value="ECO:0007669"/>
    <property type="project" value="InterPro"/>
</dbReference>
<dbReference type="SUPFAM" id="SSF56037">
    <property type="entry name" value="PheT/TilS domain"/>
    <property type="match status" value="1"/>
</dbReference>
<dbReference type="InterPro" id="IPR020825">
    <property type="entry name" value="Phe-tRNA_synthase-like_B3/B4"/>
</dbReference>
<keyword evidence="3" id="KW-0670">Pyruvate</keyword>
<proteinExistence type="predicted"/>
<gene>
    <name evidence="3" type="ORF">GA0070606_6429</name>
</gene>
<dbReference type="Pfam" id="PF03483">
    <property type="entry name" value="B3_4"/>
    <property type="match status" value="1"/>
</dbReference>
<dbReference type="InterPro" id="IPR005146">
    <property type="entry name" value="B3/B4_tRNA-bd"/>
</dbReference>
<dbReference type="SMART" id="SM00873">
    <property type="entry name" value="B3_4"/>
    <property type="match status" value="1"/>
</dbReference>
<evidence type="ECO:0000313" key="3">
    <source>
        <dbReference type="EMBL" id="SCL73054.1"/>
    </source>
</evidence>
<evidence type="ECO:0000259" key="2">
    <source>
        <dbReference type="SMART" id="SM00873"/>
    </source>
</evidence>
<dbReference type="Gene3D" id="3.50.40.10">
    <property type="entry name" value="Phenylalanyl-trna Synthetase, Chain B, domain 3"/>
    <property type="match status" value="1"/>
</dbReference>
<sequence>MRDTTVHFRHSPEIWTAHPGLVAGVLYAEGVGGAPRAALPLDELHAVARERLAGGTEAGFPEIQAWRRTFARTGLAPTRYRCAAESLLRRLRTEGRLPEVHPLVNLGNAVSAAYAIPVGIFDATRIGGGLEVRPARGDERYLTFGGAEERPDPGEVIFADPRGRAHARRWTNRQSGWSAVREDTETVLVVVEAMHDSADRDVPRLLATLADALATGWSATCRTRLLTATSPGFDPQMPDESVGTPAGRVGAPASGVSVRQDSPTV</sequence>